<dbReference type="InterPro" id="IPR029058">
    <property type="entry name" value="AB_hydrolase_fold"/>
</dbReference>
<proteinExistence type="predicted"/>
<accession>A0A4T0FKI9</accession>
<reference evidence="2 3" key="1">
    <citation type="submission" date="2019-03" db="EMBL/GenBank/DDBJ databases">
        <title>Sequencing 23 genomes of Wallemia ichthyophaga.</title>
        <authorList>
            <person name="Gostincar C."/>
        </authorList>
    </citation>
    <scope>NUCLEOTIDE SEQUENCE [LARGE SCALE GENOMIC DNA]</scope>
    <source>
        <strain evidence="2 3">EXF-5753</strain>
    </source>
</reference>
<evidence type="ECO:0008006" key="4">
    <source>
        <dbReference type="Google" id="ProtNLM"/>
    </source>
</evidence>
<evidence type="ECO:0000313" key="3">
    <source>
        <dbReference type="Proteomes" id="UP000310189"/>
    </source>
</evidence>
<evidence type="ECO:0000256" key="1">
    <source>
        <dbReference type="SAM" id="MobiDB-lite"/>
    </source>
</evidence>
<dbReference type="Proteomes" id="UP000310189">
    <property type="component" value="Unassembled WGS sequence"/>
</dbReference>
<sequence>MRGIRLRRSASTSLAEGANASGSGGSSNYVHDAQEAINSKIIANPNLMPTTQALADSHHNQPNYSPWNLMNGLAASSFPSTSLNLSSTPFTHAKSKSDAKSQLESVRNGADTHTDTATWSDTWKEWLSGSSSTSSTHREQDRYLNQDDTSLEKEEGDLKSKYSIPRNPLVFCHGLLGFDLIGPANMPSLQISHWRGICEVLEENGVEVLITRVPATSSIQDRAKVLDEQISKHLGGRDINLVAHSMGGLDCRHLASHMNPTRYNIVSITTISTPHRGSTFADYMIDDVIGRHRLPALLANLPNRVVPLFSGDGKAFEGLTTKAMIKFNEQTPDLPTIKYFSYAARHDPGMFDTWRYPWSVIVEREGENDGLVSVKSARWGNFMGTIEWVSSHCYMFSNGRPSGANHLDLVGWVNHARFAWAEFTGRAIKYKPATFYMEIADNLAKNGL</sequence>
<organism evidence="2 3">
    <name type="scientific">Wallemia hederae</name>
    <dbReference type="NCBI Taxonomy" id="1540922"/>
    <lineage>
        <taxon>Eukaryota</taxon>
        <taxon>Fungi</taxon>
        <taxon>Dikarya</taxon>
        <taxon>Basidiomycota</taxon>
        <taxon>Wallemiomycotina</taxon>
        <taxon>Wallemiomycetes</taxon>
        <taxon>Wallemiales</taxon>
        <taxon>Wallemiaceae</taxon>
        <taxon>Wallemia</taxon>
    </lineage>
</organism>
<protein>
    <recommendedName>
        <fullName evidence="4">GPI inositol-deacylase</fullName>
    </recommendedName>
</protein>
<comment type="caution">
    <text evidence="2">The sequence shown here is derived from an EMBL/GenBank/DDBJ whole genome shotgun (WGS) entry which is preliminary data.</text>
</comment>
<keyword evidence="3" id="KW-1185">Reference proteome</keyword>
<dbReference type="OrthoDB" id="5592486at2759"/>
<dbReference type="AlphaFoldDB" id="A0A4T0FKI9"/>
<dbReference type="SUPFAM" id="SSF53474">
    <property type="entry name" value="alpha/beta-Hydrolases"/>
    <property type="match status" value="1"/>
</dbReference>
<feature type="compositionally biased region" description="Basic and acidic residues" evidence="1">
    <location>
        <begin position="136"/>
        <end position="159"/>
    </location>
</feature>
<dbReference type="PANTHER" id="PTHR11440">
    <property type="entry name" value="LECITHIN-CHOLESTEROL ACYLTRANSFERASE-RELATED"/>
    <property type="match status" value="1"/>
</dbReference>
<feature type="region of interest" description="Disordered" evidence="1">
    <location>
        <begin position="89"/>
        <end position="115"/>
    </location>
</feature>
<dbReference type="EMBL" id="SPNW01000041">
    <property type="protein sequence ID" value="TIA88185.1"/>
    <property type="molecule type" value="Genomic_DNA"/>
</dbReference>
<gene>
    <name evidence="2" type="ORF">E3P99_02734</name>
</gene>
<feature type="region of interest" description="Disordered" evidence="1">
    <location>
        <begin position="1"/>
        <end position="30"/>
    </location>
</feature>
<name>A0A4T0FKI9_9BASI</name>
<feature type="region of interest" description="Disordered" evidence="1">
    <location>
        <begin position="129"/>
        <end position="159"/>
    </location>
</feature>
<evidence type="ECO:0000313" key="2">
    <source>
        <dbReference type="EMBL" id="TIA88185.1"/>
    </source>
</evidence>
<dbReference type="Gene3D" id="3.40.50.1820">
    <property type="entry name" value="alpha/beta hydrolase"/>
    <property type="match status" value="1"/>
</dbReference>